<dbReference type="PANTHER" id="PTHR36179">
    <property type="entry name" value="LUD_DOM DOMAIN-CONTAINING PROTEIN"/>
    <property type="match status" value="1"/>
</dbReference>
<evidence type="ECO:0000259" key="1">
    <source>
        <dbReference type="Pfam" id="PF02589"/>
    </source>
</evidence>
<keyword evidence="3" id="KW-1185">Reference proteome</keyword>
<organism evidence="2 3">
    <name type="scientific">Clostridium liquoris</name>
    <dbReference type="NCBI Taxonomy" id="1289519"/>
    <lineage>
        <taxon>Bacteria</taxon>
        <taxon>Bacillati</taxon>
        <taxon>Bacillota</taxon>
        <taxon>Clostridia</taxon>
        <taxon>Eubacteriales</taxon>
        <taxon>Clostridiaceae</taxon>
        <taxon>Clostridium</taxon>
    </lineage>
</organism>
<dbReference type="Gene3D" id="3.40.50.10420">
    <property type="entry name" value="NagB/RpiA/CoA transferase-like"/>
    <property type="match status" value="1"/>
</dbReference>
<dbReference type="PANTHER" id="PTHR36179:SF2">
    <property type="entry name" value="LUD DOMAIN-CONTAINING PROTEIN"/>
    <property type="match status" value="1"/>
</dbReference>
<accession>A0A2T0B122</accession>
<dbReference type="InterPro" id="IPR024185">
    <property type="entry name" value="FTHF_cligase-like_sf"/>
</dbReference>
<dbReference type="Proteomes" id="UP000239706">
    <property type="component" value="Unassembled WGS sequence"/>
</dbReference>
<dbReference type="RefSeq" id="WP_106064520.1">
    <property type="nucleotide sequence ID" value="NZ_PVXO01000066.1"/>
</dbReference>
<dbReference type="SUPFAM" id="SSF100950">
    <property type="entry name" value="NagB/RpiA/CoA transferase-like"/>
    <property type="match status" value="1"/>
</dbReference>
<feature type="domain" description="LUD" evidence="1">
    <location>
        <begin position="13"/>
        <end position="207"/>
    </location>
</feature>
<dbReference type="PIRSF" id="PIRSF020269">
    <property type="entry name" value="DUF1121"/>
    <property type="match status" value="1"/>
</dbReference>
<comment type="caution">
    <text evidence="2">The sequence shown here is derived from an EMBL/GenBank/DDBJ whole genome shotgun (WGS) entry which is preliminary data.</text>
</comment>
<evidence type="ECO:0000313" key="3">
    <source>
        <dbReference type="Proteomes" id="UP000239706"/>
    </source>
</evidence>
<sequence length="213" mass="24269">MDKNLLWNVEKKVERTIENLKKNNMEGFYVENESELIEKIKQLISENSTISVGGSMTLFETGVIDLLRSGKYNFLDRYESNLTPQDSKKIFRETFFADTYISSTNALTEQGELFNVDGTGNRVASMIFGPEQVIIIAGVNKIVKDLKEAEERLKRIASPTNAKRLNKNTPCVKLGYCMDCNSEDRICCDYVVMKKQRIKGRIKVIIVGKELGY</sequence>
<dbReference type="OrthoDB" id="9809147at2"/>
<dbReference type="InterPro" id="IPR037171">
    <property type="entry name" value="NagB/RpiA_transferase-like"/>
</dbReference>
<protein>
    <recommendedName>
        <fullName evidence="1">LUD domain-containing protein</fullName>
    </recommendedName>
</protein>
<gene>
    <name evidence="2" type="ORF">CLLI_24820</name>
</gene>
<dbReference type="Pfam" id="PF02589">
    <property type="entry name" value="LUD_dom"/>
    <property type="match status" value="1"/>
</dbReference>
<evidence type="ECO:0000313" key="2">
    <source>
        <dbReference type="EMBL" id="PRR77311.1"/>
    </source>
</evidence>
<dbReference type="InterPro" id="IPR003741">
    <property type="entry name" value="LUD_dom"/>
</dbReference>
<proteinExistence type="predicted"/>
<name>A0A2T0B122_9CLOT</name>
<dbReference type="EMBL" id="PVXO01000066">
    <property type="protein sequence ID" value="PRR77311.1"/>
    <property type="molecule type" value="Genomic_DNA"/>
</dbReference>
<dbReference type="InterPro" id="IPR009501">
    <property type="entry name" value="UCP020269"/>
</dbReference>
<dbReference type="AlphaFoldDB" id="A0A2T0B122"/>
<reference evidence="2 3" key="1">
    <citation type="submission" date="2018-03" db="EMBL/GenBank/DDBJ databases">
        <title>Genome sequence of Clostridium liquoris DSM 100320.</title>
        <authorList>
            <person name="Poehlein A."/>
            <person name="Daniel R."/>
        </authorList>
    </citation>
    <scope>NUCLEOTIDE SEQUENCE [LARGE SCALE GENOMIC DNA]</scope>
    <source>
        <strain evidence="2 3">DSM 100320</strain>
    </source>
</reference>